<dbReference type="EMBL" id="JAFBEB010000010">
    <property type="protein sequence ID" value="MBM7591159.1"/>
    <property type="molecule type" value="Genomic_DNA"/>
</dbReference>
<accession>A0A938XZL9</accession>
<name>A0A938XZL9_9BACL</name>
<keyword evidence="2" id="KW-1185">Reference proteome</keyword>
<reference evidence="1" key="1">
    <citation type="submission" date="2021-01" db="EMBL/GenBank/DDBJ databases">
        <title>Genomic Encyclopedia of Type Strains, Phase IV (KMG-IV): sequencing the most valuable type-strain genomes for metagenomic binning, comparative biology and taxonomic classification.</title>
        <authorList>
            <person name="Goeker M."/>
        </authorList>
    </citation>
    <scope>NUCLEOTIDE SEQUENCE</scope>
    <source>
        <strain evidence="1">DSM 25523</strain>
    </source>
</reference>
<proteinExistence type="predicted"/>
<comment type="caution">
    <text evidence="1">The sequence shown here is derived from an EMBL/GenBank/DDBJ whole genome shotgun (WGS) entry which is preliminary data.</text>
</comment>
<evidence type="ECO:0000313" key="2">
    <source>
        <dbReference type="Proteomes" id="UP000717624"/>
    </source>
</evidence>
<organism evidence="1 2">
    <name type="scientific">Brevibacillus fulvus</name>
    <dbReference type="NCBI Taxonomy" id="1125967"/>
    <lineage>
        <taxon>Bacteria</taxon>
        <taxon>Bacillati</taxon>
        <taxon>Bacillota</taxon>
        <taxon>Bacilli</taxon>
        <taxon>Bacillales</taxon>
        <taxon>Paenibacillaceae</taxon>
        <taxon>Brevibacillus</taxon>
    </lineage>
</organism>
<dbReference type="AlphaFoldDB" id="A0A938XZL9"/>
<evidence type="ECO:0000313" key="1">
    <source>
        <dbReference type="EMBL" id="MBM7591159.1"/>
    </source>
</evidence>
<dbReference type="Proteomes" id="UP000717624">
    <property type="component" value="Unassembled WGS sequence"/>
</dbReference>
<sequence>MKTTVQLIQYYTRKVAQYGAIHPSKPRPKAHKHRHARLMAYKAAMHRRIELEKQNPSYAF</sequence>
<protein>
    <submittedName>
        <fullName evidence="1">Uncharacterized protein</fullName>
    </submittedName>
</protein>
<gene>
    <name evidence="1" type="ORF">JOD01_002786</name>
</gene>